<protein>
    <submittedName>
        <fullName evidence="3">Fibronectin type III domain-containing protein</fullName>
    </submittedName>
</protein>
<feature type="domain" description="Fibronectin type-III" evidence="2">
    <location>
        <begin position="789"/>
        <end position="887"/>
    </location>
</feature>
<dbReference type="InterPro" id="IPR003961">
    <property type="entry name" value="FN3_dom"/>
</dbReference>
<dbReference type="AlphaFoldDB" id="S0FRA0"/>
<dbReference type="eggNOG" id="COG4733">
    <property type="taxonomic scope" value="Bacteria"/>
</dbReference>
<dbReference type="EMBL" id="AORV01000035">
    <property type="protein sequence ID" value="EMS71714.1"/>
    <property type="molecule type" value="Genomic_DNA"/>
</dbReference>
<dbReference type="PROSITE" id="PS50853">
    <property type="entry name" value="FN3"/>
    <property type="match status" value="6"/>
</dbReference>
<evidence type="ECO:0000313" key="3">
    <source>
        <dbReference type="EMBL" id="EMS71714.1"/>
    </source>
</evidence>
<dbReference type="Gene3D" id="2.60.40.680">
    <property type="match status" value="1"/>
</dbReference>
<evidence type="ECO:0000256" key="1">
    <source>
        <dbReference type="ARBA" id="ARBA00022737"/>
    </source>
</evidence>
<dbReference type="SMART" id="SM00060">
    <property type="entry name" value="FN3"/>
    <property type="match status" value="8"/>
</dbReference>
<evidence type="ECO:0000259" key="2">
    <source>
        <dbReference type="PROSITE" id="PS50853"/>
    </source>
</evidence>
<dbReference type="InterPro" id="IPR036116">
    <property type="entry name" value="FN3_sf"/>
</dbReference>
<dbReference type="CDD" id="cd08547">
    <property type="entry name" value="Type_II_cohesin"/>
    <property type="match status" value="1"/>
</dbReference>
<feature type="domain" description="Fibronectin type-III" evidence="2">
    <location>
        <begin position="888"/>
        <end position="971"/>
    </location>
</feature>
<dbReference type="Proteomes" id="UP000014155">
    <property type="component" value="Unassembled WGS sequence"/>
</dbReference>
<organism evidence="3 4">
    <name type="scientific">Ruminiclostridium cellobioparum subsp. termitidis CT1112</name>
    <dbReference type="NCBI Taxonomy" id="1195236"/>
    <lineage>
        <taxon>Bacteria</taxon>
        <taxon>Bacillati</taxon>
        <taxon>Bacillota</taxon>
        <taxon>Clostridia</taxon>
        <taxon>Eubacteriales</taxon>
        <taxon>Oscillospiraceae</taxon>
        <taxon>Ruminiclostridium</taxon>
    </lineage>
</organism>
<dbReference type="Pfam" id="PF00041">
    <property type="entry name" value="fn3"/>
    <property type="match status" value="4"/>
</dbReference>
<name>S0FRA0_RUMCE</name>
<dbReference type="PANTHER" id="PTHR13817">
    <property type="entry name" value="TITIN"/>
    <property type="match status" value="1"/>
</dbReference>
<feature type="domain" description="Fibronectin type-III" evidence="2">
    <location>
        <begin position="594"/>
        <end position="674"/>
    </location>
</feature>
<keyword evidence="4" id="KW-1185">Reference proteome</keyword>
<dbReference type="STRING" id="1195236.CTER_2433"/>
<dbReference type="Gene3D" id="2.60.40.10">
    <property type="entry name" value="Immunoglobulins"/>
    <property type="match status" value="7"/>
</dbReference>
<dbReference type="InterPro" id="IPR013783">
    <property type="entry name" value="Ig-like_fold"/>
</dbReference>
<gene>
    <name evidence="3" type="ORF">CTER_2433</name>
</gene>
<dbReference type="SUPFAM" id="SSF49384">
    <property type="entry name" value="Carbohydrate-binding domain"/>
    <property type="match status" value="1"/>
</dbReference>
<dbReference type="GO" id="GO:0030246">
    <property type="term" value="F:carbohydrate binding"/>
    <property type="evidence" value="ECO:0007669"/>
    <property type="project" value="InterPro"/>
</dbReference>
<feature type="domain" description="Fibronectin type-III" evidence="2">
    <location>
        <begin position="423"/>
        <end position="506"/>
    </location>
</feature>
<dbReference type="InterPro" id="IPR008965">
    <property type="entry name" value="CBM2/CBM3_carb-bd_dom_sf"/>
</dbReference>
<dbReference type="CDD" id="cd00063">
    <property type="entry name" value="FN3"/>
    <property type="match status" value="7"/>
</dbReference>
<accession>S0FRA0</accession>
<proteinExistence type="predicted"/>
<dbReference type="InterPro" id="IPR050964">
    <property type="entry name" value="Striated_Muscle_Regulatory"/>
</dbReference>
<keyword evidence="1" id="KW-0677">Repeat</keyword>
<evidence type="ECO:0000313" key="4">
    <source>
        <dbReference type="Proteomes" id="UP000014155"/>
    </source>
</evidence>
<feature type="domain" description="Fibronectin type-III" evidence="2">
    <location>
        <begin position="508"/>
        <end position="590"/>
    </location>
</feature>
<dbReference type="RefSeq" id="WP_004626126.1">
    <property type="nucleotide sequence ID" value="NZ_AORV01000035.1"/>
</dbReference>
<reference evidence="3 4" key="1">
    <citation type="journal article" date="2013" name="Genome Announc.">
        <title>Draft Genome Sequence of the Cellulolytic, Mesophilic, Anaerobic Bacterium Clostridium termitidis Strain CT1112 (DSM 5398).</title>
        <authorList>
            <person name="Lal S."/>
            <person name="Ramachandran U."/>
            <person name="Zhang X."/>
            <person name="Munir R."/>
            <person name="Sparling R."/>
            <person name="Levin D.B."/>
        </authorList>
    </citation>
    <scope>NUCLEOTIDE SEQUENCE [LARGE SCALE GENOMIC DNA]</scope>
    <source>
        <strain evidence="3 4">CT1112</strain>
    </source>
</reference>
<dbReference type="SUPFAM" id="SSF49265">
    <property type="entry name" value="Fibronectin type III"/>
    <property type="match status" value="4"/>
</dbReference>
<comment type="caution">
    <text evidence="3">The sequence shown here is derived from an EMBL/GenBank/DDBJ whole genome shotgun (WGS) entry which is preliminary data.</text>
</comment>
<feature type="domain" description="Fibronectin type-III" evidence="2">
    <location>
        <begin position="339"/>
        <end position="422"/>
    </location>
</feature>
<sequence length="1083" mass="116589">MFLQNRCKKLWAVLLAMAIVFSGINFSFDSSYKSIIQLGGRAEAASPQVVNSSPSQNSILTEHNKSYYPDITIANLEDETLMFRYYLDSEISPRSQIVVSKAAKEQKVVFNNVNPIDMSTLTEGDHKIKFTVFCQSGLPDINYIVNFKVDKSAPILGPITTSSTTKTVTISVSATDSVSEVGGYRYSCNGTSSGWILSPTYTLSNLSPNYPFYINFEVRDSVDPLHITSATRTIYTKAEVPSLSVNNISSNTLDLESLDVNHPGTDYMVKVNSSQYVTQEGILTVSPVWIRFPGIGKKIITVKGLATNSTYTFSAKARNLENIETSLGSAVTGTTLVAPPGSPANIIATATDRTITVSWDAVNGAIGYDIEADGITIDNGTSTTYTHRNLNSGTPHKYKVRAKNAGGPGNWSAEISKSTLPASPDIPQNLNTIPLSTSVTVTWNSVPGATGYDIEVDGVLVNNGPSTGYIHNSLAPGTHHSYRVRSINPGGKSEWSSYVNTTTLVDTIPVPVNIAATPSLNKITVSWDPVDGVTGYDIEVDGITFDNSNRTTYTHSNLTPGTSHKYRVRAKKGGKVSEWSSMIVSNTLTNAFGTPSNFKVNANDTSVALTWDAVPESEGYDVEIDGTIIDNGMEPSCIHDGLTPNTNHTYRVRARKATETSEWTQPLTVTTYGLQTPQNITAASDEASITVNWSSVPGATTYDIEFDGSIISDVFKISNSGLKFIEFPSVTTASAISALPTTIDSVIGITTGSAITAAESSTVPVTYTLTGLTPNTQHTIKVRAVNESGTSNWSIPISQSTKFTTGNAPNVSGLVKKTAVTVMWNPMDGANSYDIEVDGTLTSNVTGTSYNSTGLIPGSEHKYRVRVQTSSGEETWSNIFVVSTLPEGPATPTNIVTSGNMTSILVTWDKVTGAEEYEIEVDGVVINTGTGTSYLHTGLTPDTSHTYRVRTKNISGYSEWSETKTSITLSSVQTYEINSVQGEEFDLVLTAVNIQDLDKYTFTIQYNTDDFEVIDLCGLTAKMDTVEGDVSGTDITVKQLTSGTIVFIKAGSAQSWQVWSGVVNSITFKAKKDGNSTITYIIQ</sequence>
<dbReference type="PANTHER" id="PTHR13817:SF73">
    <property type="entry name" value="FIBRONECTIN TYPE-III DOMAIN-CONTAINING PROTEIN"/>
    <property type="match status" value="1"/>
</dbReference>
<dbReference type="PATRIC" id="fig|1195236.3.peg.2747"/>